<accession>A0ABW4Z5R8</accession>
<gene>
    <name evidence="3" type="ORF">ACFSW8_00295</name>
</gene>
<dbReference type="InterPro" id="IPR018392">
    <property type="entry name" value="LysM"/>
</dbReference>
<dbReference type="SUPFAM" id="SSF54106">
    <property type="entry name" value="LysM domain"/>
    <property type="match status" value="1"/>
</dbReference>
<evidence type="ECO:0000313" key="4">
    <source>
        <dbReference type="Proteomes" id="UP001597389"/>
    </source>
</evidence>
<dbReference type="RefSeq" id="WP_377091311.1">
    <property type="nucleotide sequence ID" value="NZ_JBHSJL010000014.1"/>
</dbReference>
<feature type="region of interest" description="Disordered" evidence="1">
    <location>
        <begin position="77"/>
        <end position="124"/>
    </location>
</feature>
<sequence length="202" mass="21948">MKTFLLLLLLLAGGFAFWKYNETQKDATSSELGTITHTVVKGDTLHALSQKYNTSVTSIKQRNQLTSDTIHINDTLTIKPGESSTSTTPQPVVQQQPKPRPPQAAPAKPNRPSKPVAKKELPKSTVMESSSIAIDIDDKNQVYLKNANGKFAPAGTIIYGSDADANGMEIKTITYRDLKGKETTLPGSADPESVIRLALKKK</sequence>
<proteinExistence type="predicted"/>
<reference evidence="4" key="1">
    <citation type="journal article" date="2019" name="Int. J. Syst. Evol. Microbiol.">
        <title>The Global Catalogue of Microorganisms (GCM) 10K type strain sequencing project: providing services to taxonomists for standard genome sequencing and annotation.</title>
        <authorList>
            <consortium name="The Broad Institute Genomics Platform"/>
            <consortium name="The Broad Institute Genome Sequencing Center for Infectious Disease"/>
            <person name="Wu L."/>
            <person name="Ma J."/>
        </authorList>
    </citation>
    <scope>NUCLEOTIDE SEQUENCE [LARGE SCALE GENOMIC DNA]</scope>
    <source>
        <strain evidence="4">CCUG 57942</strain>
    </source>
</reference>
<dbReference type="Gene3D" id="3.10.350.10">
    <property type="entry name" value="LysM domain"/>
    <property type="match status" value="1"/>
</dbReference>
<evidence type="ECO:0000313" key="3">
    <source>
        <dbReference type="EMBL" id="MFD2157331.1"/>
    </source>
</evidence>
<dbReference type="SMART" id="SM00257">
    <property type="entry name" value="LysM"/>
    <property type="match status" value="1"/>
</dbReference>
<dbReference type="InterPro" id="IPR036779">
    <property type="entry name" value="LysM_dom_sf"/>
</dbReference>
<keyword evidence="4" id="KW-1185">Reference proteome</keyword>
<organism evidence="3 4">
    <name type="scientific">Rubritalea tangerina</name>
    <dbReference type="NCBI Taxonomy" id="430798"/>
    <lineage>
        <taxon>Bacteria</taxon>
        <taxon>Pseudomonadati</taxon>
        <taxon>Verrucomicrobiota</taxon>
        <taxon>Verrucomicrobiia</taxon>
        <taxon>Verrucomicrobiales</taxon>
        <taxon>Rubritaleaceae</taxon>
        <taxon>Rubritalea</taxon>
    </lineage>
</organism>
<protein>
    <submittedName>
        <fullName evidence="3">LysM peptidoglycan-binding domain-containing protein</fullName>
    </submittedName>
</protein>
<dbReference type="CDD" id="cd00118">
    <property type="entry name" value="LysM"/>
    <property type="match status" value="1"/>
</dbReference>
<dbReference type="PROSITE" id="PS51782">
    <property type="entry name" value="LYSM"/>
    <property type="match status" value="1"/>
</dbReference>
<comment type="caution">
    <text evidence="3">The sequence shown here is derived from an EMBL/GenBank/DDBJ whole genome shotgun (WGS) entry which is preliminary data.</text>
</comment>
<evidence type="ECO:0000259" key="2">
    <source>
        <dbReference type="PROSITE" id="PS51782"/>
    </source>
</evidence>
<evidence type="ECO:0000256" key="1">
    <source>
        <dbReference type="SAM" id="MobiDB-lite"/>
    </source>
</evidence>
<feature type="compositionally biased region" description="Polar residues" evidence="1">
    <location>
        <begin position="77"/>
        <end position="88"/>
    </location>
</feature>
<feature type="domain" description="LysM" evidence="2">
    <location>
        <begin position="35"/>
        <end position="78"/>
    </location>
</feature>
<dbReference type="Proteomes" id="UP001597389">
    <property type="component" value="Unassembled WGS sequence"/>
</dbReference>
<dbReference type="Pfam" id="PF01476">
    <property type="entry name" value="LysM"/>
    <property type="match status" value="1"/>
</dbReference>
<name>A0ABW4Z5R8_9BACT</name>
<dbReference type="EMBL" id="JBHUJB010000005">
    <property type="protein sequence ID" value="MFD2157331.1"/>
    <property type="molecule type" value="Genomic_DNA"/>
</dbReference>